<dbReference type="PROSITE" id="PS00018">
    <property type="entry name" value="EF_HAND_1"/>
    <property type="match status" value="2"/>
</dbReference>
<feature type="domain" description="EF-hand" evidence="3">
    <location>
        <begin position="277"/>
        <end position="312"/>
    </location>
</feature>
<feature type="domain" description="EF-hand" evidence="3">
    <location>
        <begin position="240"/>
        <end position="275"/>
    </location>
</feature>
<dbReference type="Proteomes" id="UP000247409">
    <property type="component" value="Unassembled WGS sequence"/>
</dbReference>
<keyword evidence="5" id="KW-1185">Reference proteome</keyword>
<sequence length="317" mass="34260">MSQFPSNSYASPYPPQYSTQPAAAYPPTPQQPAPFGYPQQPLYAATPPPPSTPYAPSPPQYGYHGHAQYAPTAALPPQQQPPPQPAAYPGAAQAAPAEVSYRFAGHSNAASTQAAPPPPPPPPPQQLAPPLPAPNAVHHPHPAAVAQGHSNAYYSDQNGRYNSAASTYGYANYNGMTPYATPPPPPPPQQQQAQLPPPYAIPLPPSSNAIASAMQVSRLGGGGFVYNVQYPVGSREWCLQTQHEARQAFFKADRDASGFLDVQEFWSVLQSLMGSLVSYQEALQYFAECDADKNGRIGYNEFERLYVDEIARRRRAY</sequence>
<evidence type="ECO:0000259" key="3">
    <source>
        <dbReference type="PROSITE" id="PS50222"/>
    </source>
</evidence>
<feature type="compositionally biased region" description="Pro residues" evidence="2">
    <location>
        <begin position="46"/>
        <end position="59"/>
    </location>
</feature>
<dbReference type="InterPro" id="IPR018247">
    <property type="entry name" value="EF_Hand_1_Ca_BS"/>
</dbReference>
<dbReference type="Pfam" id="PF13499">
    <property type="entry name" value="EF-hand_7"/>
    <property type="match status" value="1"/>
</dbReference>
<feature type="compositionally biased region" description="Pro residues" evidence="2">
    <location>
        <begin position="180"/>
        <end position="202"/>
    </location>
</feature>
<evidence type="ECO:0000256" key="1">
    <source>
        <dbReference type="ARBA" id="ARBA00022837"/>
    </source>
</evidence>
<proteinExistence type="predicted"/>
<dbReference type="InterPro" id="IPR002048">
    <property type="entry name" value="EF_hand_dom"/>
</dbReference>
<keyword evidence="1" id="KW-0106">Calcium</keyword>
<gene>
    <name evidence="4" type="ORF">BWQ96_01036</name>
</gene>
<evidence type="ECO:0000256" key="2">
    <source>
        <dbReference type="SAM" id="MobiDB-lite"/>
    </source>
</evidence>
<feature type="region of interest" description="Disordered" evidence="2">
    <location>
        <begin position="177"/>
        <end position="202"/>
    </location>
</feature>
<dbReference type="SUPFAM" id="SSF47473">
    <property type="entry name" value="EF-hand"/>
    <property type="match status" value="1"/>
</dbReference>
<feature type="compositionally biased region" description="Low complexity" evidence="2">
    <location>
        <begin position="33"/>
        <end position="45"/>
    </location>
</feature>
<organism evidence="4 5">
    <name type="scientific">Gracilariopsis chorda</name>
    <dbReference type="NCBI Taxonomy" id="448386"/>
    <lineage>
        <taxon>Eukaryota</taxon>
        <taxon>Rhodophyta</taxon>
        <taxon>Florideophyceae</taxon>
        <taxon>Rhodymeniophycidae</taxon>
        <taxon>Gracilariales</taxon>
        <taxon>Gracilariaceae</taxon>
        <taxon>Gracilariopsis</taxon>
    </lineage>
</organism>
<dbReference type="EMBL" id="NBIV01000007">
    <property type="protein sequence ID" value="PXF49247.1"/>
    <property type="molecule type" value="Genomic_DNA"/>
</dbReference>
<evidence type="ECO:0000313" key="5">
    <source>
        <dbReference type="Proteomes" id="UP000247409"/>
    </source>
</evidence>
<feature type="compositionally biased region" description="Low complexity" evidence="2">
    <location>
        <begin position="1"/>
        <end position="23"/>
    </location>
</feature>
<feature type="region of interest" description="Disordered" evidence="2">
    <location>
        <begin position="106"/>
        <end position="142"/>
    </location>
</feature>
<dbReference type="InterPro" id="IPR011992">
    <property type="entry name" value="EF-hand-dom_pair"/>
</dbReference>
<evidence type="ECO:0000313" key="4">
    <source>
        <dbReference type="EMBL" id="PXF49247.1"/>
    </source>
</evidence>
<dbReference type="GO" id="GO:0005509">
    <property type="term" value="F:calcium ion binding"/>
    <property type="evidence" value="ECO:0007669"/>
    <property type="project" value="InterPro"/>
</dbReference>
<name>A0A2V3J5H2_9FLOR</name>
<comment type="caution">
    <text evidence="4">The sequence shown here is derived from an EMBL/GenBank/DDBJ whole genome shotgun (WGS) entry which is preliminary data.</text>
</comment>
<dbReference type="PROSITE" id="PS50222">
    <property type="entry name" value="EF_HAND_2"/>
    <property type="match status" value="2"/>
</dbReference>
<dbReference type="Gene3D" id="1.10.238.10">
    <property type="entry name" value="EF-hand"/>
    <property type="match status" value="1"/>
</dbReference>
<protein>
    <submittedName>
        <fullName evidence="4">Calmodulin</fullName>
    </submittedName>
</protein>
<feature type="region of interest" description="Disordered" evidence="2">
    <location>
        <begin position="1"/>
        <end position="94"/>
    </location>
</feature>
<accession>A0A2V3J5H2</accession>
<dbReference type="CDD" id="cd00051">
    <property type="entry name" value="EFh"/>
    <property type="match status" value="1"/>
</dbReference>
<dbReference type="SMART" id="SM00054">
    <property type="entry name" value="EFh"/>
    <property type="match status" value="2"/>
</dbReference>
<dbReference type="AlphaFoldDB" id="A0A2V3J5H2"/>
<reference evidence="4 5" key="1">
    <citation type="journal article" date="2018" name="Mol. Biol. Evol.">
        <title>Analysis of the draft genome of the red seaweed Gracilariopsis chorda provides insights into genome size evolution in Rhodophyta.</title>
        <authorList>
            <person name="Lee J."/>
            <person name="Yang E.C."/>
            <person name="Graf L."/>
            <person name="Yang J.H."/>
            <person name="Qiu H."/>
            <person name="Zel Zion U."/>
            <person name="Chan C.X."/>
            <person name="Stephens T.G."/>
            <person name="Weber A.P.M."/>
            <person name="Boo G.H."/>
            <person name="Boo S.M."/>
            <person name="Kim K.M."/>
            <person name="Shin Y."/>
            <person name="Jung M."/>
            <person name="Lee S.J."/>
            <person name="Yim H.S."/>
            <person name="Lee J.H."/>
            <person name="Bhattacharya D."/>
            <person name="Yoon H.S."/>
        </authorList>
    </citation>
    <scope>NUCLEOTIDE SEQUENCE [LARGE SCALE GENOMIC DNA]</scope>
    <source>
        <strain evidence="4 5">SKKU-2015</strain>
        <tissue evidence="4">Whole body</tissue>
    </source>
</reference>
<feature type="compositionally biased region" description="Low complexity" evidence="2">
    <location>
        <begin position="67"/>
        <end position="77"/>
    </location>
</feature>
<dbReference type="OrthoDB" id="26525at2759"/>
<feature type="compositionally biased region" description="Pro residues" evidence="2">
    <location>
        <begin position="115"/>
        <end position="133"/>
    </location>
</feature>